<dbReference type="PANTHER" id="PTHR30435">
    <property type="entry name" value="FLAGELLAR PROTEIN"/>
    <property type="match status" value="1"/>
</dbReference>
<gene>
    <name evidence="11" type="primary">flgF</name>
    <name evidence="10" type="ORF">I8608_003599</name>
    <name evidence="11" type="ORF">UA45_04485</name>
</gene>
<evidence type="ECO:0000256" key="2">
    <source>
        <dbReference type="ARBA" id="ARBA00009677"/>
    </source>
</evidence>
<comment type="caution">
    <text evidence="11">The sequence shown here is derived from an EMBL/GenBank/DDBJ whole genome shotgun (WGS) entry which is preliminary data.</text>
</comment>
<protein>
    <recommendedName>
        <fullName evidence="5 6">Flagellar basal-body rod protein FlgF</fullName>
    </recommendedName>
</protein>
<proteinExistence type="inferred from homology"/>
<feature type="domain" description="Flagellar hook protein FlgE/F/G-like D1" evidence="9">
    <location>
        <begin position="87"/>
        <end position="145"/>
    </location>
</feature>
<sequence length="247" mass="25527">MDNVIYTALGGANAALNRQAVTSNNLANASTTGFREQISAYRAVPVIGPTVETRTLVVESTPGSSSAMGPVNMTGRALDVALPQDIWLAVELPDGGEGYTRNGNIEIDSEGQLLVRGRPLMGDGGPLTVPPQSTLTIGSDGTITAQGAGDEPSALAQVGRIKLVNAPVQTLVRGDDGLFRSGIADAPPLPADQEAQLMPEMLEGSNVSPVKSMVDMIATARSFDMHMKVITSADSNAKSANQLLSAG</sequence>
<reference evidence="10" key="3">
    <citation type="submission" date="2020-10" db="EMBL/GenBank/DDBJ databases">
        <authorList>
            <consortium name="NCBI Pathogen Detection Project"/>
        </authorList>
    </citation>
    <scope>NUCLEOTIDE SEQUENCE</scope>
    <source>
        <strain evidence="10">Morganella morganii ARLG-3209</strain>
    </source>
</reference>
<keyword evidence="3 6" id="KW-0975">Bacterial flagellum</keyword>
<dbReference type="GO" id="GO:0030694">
    <property type="term" value="C:bacterial-type flagellum basal body, rod"/>
    <property type="evidence" value="ECO:0007669"/>
    <property type="project" value="UniProtKB-UniRule"/>
</dbReference>
<evidence type="ECO:0000256" key="6">
    <source>
        <dbReference type="RuleBase" id="RU362116"/>
    </source>
</evidence>
<organism evidence="11 12">
    <name type="scientific">Morganella morganii</name>
    <name type="common">Proteus morganii</name>
    <dbReference type="NCBI Taxonomy" id="582"/>
    <lineage>
        <taxon>Bacteria</taxon>
        <taxon>Pseudomonadati</taxon>
        <taxon>Pseudomonadota</taxon>
        <taxon>Gammaproteobacteria</taxon>
        <taxon>Enterobacterales</taxon>
        <taxon>Morganellaceae</taxon>
        <taxon>Morganella</taxon>
    </lineage>
</organism>
<dbReference type="InterPro" id="IPR020013">
    <property type="entry name" value="Flagellar_FlgE/F/G"/>
</dbReference>
<feature type="domain" description="Flagellar basal body rod protein N-terminal" evidence="7">
    <location>
        <begin position="5"/>
        <end position="35"/>
    </location>
</feature>
<comment type="subcellular location">
    <subcellularLocation>
        <location evidence="1 6">Bacterial flagellum basal body</location>
    </subcellularLocation>
</comment>
<dbReference type="EMBL" id="DACSWI010000014">
    <property type="protein sequence ID" value="HAT3810700.1"/>
    <property type="molecule type" value="Genomic_DNA"/>
</dbReference>
<keyword evidence="11" id="KW-0282">Flagellum</keyword>
<dbReference type="PROSITE" id="PS00588">
    <property type="entry name" value="FLAGELLA_BB_ROD"/>
    <property type="match status" value="1"/>
</dbReference>
<evidence type="ECO:0000256" key="1">
    <source>
        <dbReference type="ARBA" id="ARBA00004117"/>
    </source>
</evidence>
<dbReference type="InterPro" id="IPR001444">
    <property type="entry name" value="Flag_bb_rod_N"/>
</dbReference>
<evidence type="ECO:0000259" key="9">
    <source>
        <dbReference type="Pfam" id="PF22692"/>
    </source>
</evidence>
<dbReference type="PANTHER" id="PTHR30435:SF18">
    <property type="entry name" value="FLAGELLAR BASAL-BODY ROD PROTEIN FLGF"/>
    <property type="match status" value="1"/>
</dbReference>
<keyword evidence="11" id="KW-0966">Cell projection</keyword>
<evidence type="ECO:0000313" key="11">
    <source>
        <dbReference type="EMBL" id="KJF78671.1"/>
    </source>
</evidence>
<dbReference type="EMBL" id="JZSH01000030">
    <property type="protein sequence ID" value="KJF78671.1"/>
    <property type="molecule type" value="Genomic_DNA"/>
</dbReference>
<evidence type="ECO:0000256" key="3">
    <source>
        <dbReference type="ARBA" id="ARBA00023143"/>
    </source>
</evidence>
<dbReference type="InterPro" id="IPR053967">
    <property type="entry name" value="LlgE_F_G-like_D1"/>
</dbReference>
<dbReference type="NCBIfam" id="TIGR03506">
    <property type="entry name" value="FlgEFG_subfam"/>
    <property type="match status" value="1"/>
</dbReference>
<dbReference type="Pfam" id="PF06429">
    <property type="entry name" value="Flg_bbr_C"/>
    <property type="match status" value="1"/>
</dbReference>
<dbReference type="AlphaFoldDB" id="A0A0D8LC38"/>
<evidence type="ECO:0000259" key="7">
    <source>
        <dbReference type="Pfam" id="PF00460"/>
    </source>
</evidence>
<comment type="similarity">
    <text evidence="2 6">Belongs to the flagella basal body rod proteins family.</text>
</comment>
<dbReference type="Proteomes" id="UP000865968">
    <property type="component" value="Unassembled WGS sequence"/>
</dbReference>
<dbReference type="RefSeq" id="WP_025152305.1">
    <property type="nucleotide sequence ID" value="NZ_JAHOAK010000025.1"/>
</dbReference>
<dbReference type="NCBIfam" id="NF009280">
    <property type="entry name" value="PRK12640.1"/>
    <property type="match status" value="1"/>
</dbReference>
<dbReference type="PATRIC" id="fig|582.24.peg.1373"/>
<dbReference type="InterPro" id="IPR019776">
    <property type="entry name" value="Flagellar_basal_body_rod_CS"/>
</dbReference>
<dbReference type="GO" id="GO:0071978">
    <property type="term" value="P:bacterial-type flagellum-dependent swarming motility"/>
    <property type="evidence" value="ECO:0007669"/>
    <property type="project" value="TreeGrafter"/>
</dbReference>
<reference evidence="11 12" key="1">
    <citation type="submission" date="2015-02" db="EMBL/GenBank/DDBJ databases">
        <title>Whole genome shotgun sequencing of cultured foodborne pathogen.</title>
        <authorList>
            <person name="Timme R."/>
            <person name="Allard M.W."/>
            <person name="Strain E."/>
            <person name="Evans P.S."/>
            <person name="Brown E."/>
        </authorList>
    </citation>
    <scope>NUCLEOTIDE SEQUENCE [LARGE SCALE GENOMIC DNA]</scope>
    <source>
        <strain evidence="11 12">GCSL-TSO-24</strain>
    </source>
</reference>
<dbReference type="SUPFAM" id="SSF117143">
    <property type="entry name" value="Flagellar hook protein flgE"/>
    <property type="match status" value="1"/>
</dbReference>
<feature type="domain" description="Flagellar basal-body/hook protein C-terminal" evidence="8">
    <location>
        <begin position="200"/>
        <end position="243"/>
    </location>
</feature>
<name>A0A0D8LC38_MORMO</name>
<evidence type="ECO:0000259" key="8">
    <source>
        <dbReference type="Pfam" id="PF06429"/>
    </source>
</evidence>
<dbReference type="Pfam" id="PF22692">
    <property type="entry name" value="LlgE_F_G_D1"/>
    <property type="match status" value="1"/>
</dbReference>
<accession>A0A0D8LC38</accession>
<dbReference type="InterPro" id="IPR037925">
    <property type="entry name" value="FlgE/F/G-like"/>
</dbReference>
<reference evidence="10" key="2">
    <citation type="journal article" date="2018" name="Genome Biol.">
        <title>SKESA: strategic k-mer extension for scrupulous assemblies.</title>
        <authorList>
            <person name="Souvorov A."/>
            <person name="Agarwala R."/>
            <person name="Lipman D.J."/>
        </authorList>
    </citation>
    <scope>NUCLEOTIDE SEQUENCE</scope>
    <source>
        <strain evidence="10">Morganella morganii ARLG-3209</strain>
    </source>
</reference>
<evidence type="ECO:0000256" key="5">
    <source>
        <dbReference type="ARBA" id="ARBA00040228"/>
    </source>
</evidence>
<dbReference type="Pfam" id="PF00460">
    <property type="entry name" value="Flg_bb_rod"/>
    <property type="match status" value="1"/>
</dbReference>
<evidence type="ECO:0000313" key="10">
    <source>
        <dbReference type="EMBL" id="HAT3810700.1"/>
    </source>
</evidence>
<dbReference type="Proteomes" id="UP000032582">
    <property type="component" value="Unassembled WGS sequence"/>
</dbReference>
<dbReference type="InterPro" id="IPR010930">
    <property type="entry name" value="Flg_bb/hook_C_dom"/>
</dbReference>
<comment type="subunit">
    <text evidence="4 6">The basal body constitutes a major portion of the flagellar organelle and consists of five rings (E,L,P,S, and M) mounted on a central rod. The rod consists of about 26 subunits of FlgG in the distal portion, and FlgB, FlgC and FlgF are thought to build up the proximal portion of the rod with about 6 subunits each.</text>
</comment>
<evidence type="ECO:0000313" key="12">
    <source>
        <dbReference type="Proteomes" id="UP000032582"/>
    </source>
</evidence>
<evidence type="ECO:0000256" key="4">
    <source>
        <dbReference type="ARBA" id="ARBA00038560"/>
    </source>
</evidence>
<keyword evidence="11" id="KW-0969">Cilium</keyword>